<name>A0A6P7IE52_9TELE</name>
<organism evidence="2 3">
    <name type="scientific">Parambassis ranga</name>
    <name type="common">Indian glassy fish</name>
    <dbReference type="NCBI Taxonomy" id="210632"/>
    <lineage>
        <taxon>Eukaryota</taxon>
        <taxon>Metazoa</taxon>
        <taxon>Chordata</taxon>
        <taxon>Craniata</taxon>
        <taxon>Vertebrata</taxon>
        <taxon>Euteleostomi</taxon>
        <taxon>Actinopterygii</taxon>
        <taxon>Neopterygii</taxon>
        <taxon>Teleostei</taxon>
        <taxon>Neoteleostei</taxon>
        <taxon>Acanthomorphata</taxon>
        <taxon>Ovalentaria</taxon>
        <taxon>Ambassidae</taxon>
        <taxon>Parambassis</taxon>
    </lineage>
</organism>
<evidence type="ECO:0000256" key="1">
    <source>
        <dbReference type="SAM" id="MobiDB-lite"/>
    </source>
</evidence>
<accession>A0A6P7IE52</accession>
<feature type="region of interest" description="Disordered" evidence="1">
    <location>
        <begin position="406"/>
        <end position="426"/>
    </location>
</feature>
<dbReference type="OrthoDB" id="10072641at2759"/>
<protein>
    <submittedName>
        <fullName evidence="3">Uncharacterized protein LOC114435585</fullName>
    </submittedName>
</protein>
<feature type="compositionally biased region" description="Polar residues" evidence="1">
    <location>
        <begin position="179"/>
        <end position="190"/>
    </location>
</feature>
<proteinExistence type="predicted"/>
<evidence type="ECO:0000313" key="3">
    <source>
        <dbReference type="RefSeq" id="XP_028261177.1"/>
    </source>
</evidence>
<evidence type="ECO:0000313" key="2">
    <source>
        <dbReference type="Proteomes" id="UP000515145"/>
    </source>
</evidence>
<reference evidence="3" key="1">
    <citation type="submission" date="2025-08" db="UniProtKB">
        <authorList>
            <consortium name="RefSeq"/>
        </authorList>
    </citation>
    <scope>IDENTIFICATION</scope>
</reference>
<feature type="region of interest" description="Disordered" evidence="1">
    <location>
        <begin position="155"/>
        <end position="190"/>
    </location>
</feature>
<sequence>MSHHMYNPYMSVQAEESLQRETSHLGLGSSLNSSGESSANSGGTFPSLQTLPESSTQAGIDDNIERSVDIHVRTAREQVRHQPLGQDTLFASTQREDFLPLRTDMTSKPKSSGSQRHAVSGVQSVINSLDWLPRYRRPTEDDSYEFYSSSVLSSYPLSGEREGESSPGDDGCPLPDKPATSTESFSTQHTVESAENILVRLGLEKEDLAELSYYREDQITPENFPFVLRQIRIQKAKRAVAEARSQPCPESKPTSSMSEKNTQSTSTWTSVHLDETTLTVVPPCKVIDYGHISKYSGGVGDDTERTGRSTPNSGEGANMLQRDTQDNASCEGEPPQTTMTEVKRSVLMSSCDQYESATDLHSPYSSMWSCVASPRSDPAKPLLTQPTQSSSTTFTRVRSVICKPLPSKEERSDCRSSENQTSCGPVRVVHSSQPACVLLGSKDDSHVMDKTP</sequence>
<keyword evidence="2" id="KW-1185">Reference proteome</keyword>
<dbReference type="AlphaFoldDB" id="A0A6P7IE52"/>
<dbReference type="RefSeq" id="XP_028261177.1">
    <property type="nucleotide sequence ID" value="XM_028405376.1"/>
</dbReference>
<dbReference type="GeneID" id="114435585"/>
<feature type="compositionally biased region" description="Polar residues" evidence="1">
    <location>
        <begin position="252"/>
        <end position="268"/>
    </location>
</feature>
<feature type="compositionally biased region" description="Low complexity" evidence="1">
    <location>
        <begin position="24"/>
        <end position="43"/>
    </location>
</feature>
<feature type="compositionally biased region" description="Basic and acidic residues" evidence="1">
    <location>
        <begin position="406"/>
        <end position="416"/>
    </location>
</feature>
<dbReference type="Proteomes" id="UP000515145">
    <property type="component" value="Chromosome 5"/>
</dbReference>
<feature type="region of interest" description="Disordered" evidence="1">
    <location>
        <begin position="15"/>
        <end position="64"/>
    </location>
</feature>
<dbReference type="InParanoid" id="A0A6P7IE52"/>
<gene>
    <name evidence="3" type="primary">LOC114435585</name>
</gene>
<feature type="region of interest" description="Disordered" evidence="1">
    <location>
        <begin position="242"/>
        <end position="268"/>
    </location>
</feature>
<feature type="compositionally biased region" description="Polar residues" evidence="1">
    <location>
        <begin position="44"/>
        <end position="58"/>
    </location>
</feature>
<feature type="region of interest" description="Disordered" evidence="1">
    <location>
        <begin position="296"/>
        <end position="336"/>
    </location>
</feature>
<feature type="region of interest" description="Disordered" evidence="1">
    <location>
        <begin position="77"/>
        <end position="96"/>
    </location>
</feature>